<dbReference type="InterPro" id="IPR044878">
    <property type="entry name" value="UbiA_sf"/>
</dbReference>
<evidence type="ECO:0000256" key="2">
    <source>
        <dbReference type="ARBA" id="ARBA00004141"/>
    </source>
</evidence>
<evidence type="ECO:0000256" key="1">
    <source>
        <dbReference type="ARBA" id="ARBA00001946"/>
    </source>
</evidence>
<keyword evidence="10" id="KW-1185">Reference proteome</keyword>
<evidence type="ECO:0000313" key="11">
    <source>
        <dbReference type="RefSeq" id="XP_014677155.1"/>
    </source>
</evidence>
<dbReference type="PROSITE" id="PS00943">
    <property type="entry name" value="UBIA"/>
    <property type="match status" value="1"/>
</dbReference>
<proteinExistence type="inferred from homology"/>
<evidence type="ECO:0000256" key="6">
    <source>
        <dbReference type="ARBA" id="ARBA00022989"/>
    </source>
</evidence>
<feature type="transmembrane region" description="Helical" evidence="9">
    <location>
        <begin position="217"/>
        <end position="235"/>
    </location>
</feature>
<evidence type="ECO:0000256" key="5">
    <source>
        <dbReference type="ARBA" id="ARBA00022692"/>
    </source>
</evidence>
<comment type="subcellular location">
    <subcellularLocation>
        <location evidence="2">Membrane</location>
        <topology evidence="2">Multi-pass membrane protein</topology>
    </subcellularLocation>
</comment>
<feature type="transmembrane region" description="Helical" evidence="9">
    <location>
        <begin position="267"/>
        <end position="289"/>
    </location>
</feature>
<feature type="region of interest" description="Disordered" evidence="8">
    <location>
        <begin position="330"/>
        <end position="358"/>
    </location>
</feature>
<dbReference type="Gene3D" id="1.10.357.140">
    <property type="entry name" value="UbiA prenyltransferase"/>
    <property type="match status" value="1"/>
</dbReference>
<dbReference type="RefSeq" id="XP_014677155.1">
    <property type="nucleotide sequence ID" value="XM_014821669.1"/>
</dbReference>
<dbReference type="InterPro" id="IPR030470">
    <property type="entry name" value="UbiA_prenylTrfase_CS"/>
</dbReference>
<comment type="similarity">
    <text evidence="3">Belongs to the UbiA prenyltransferase family.</text>
</comment>
<evidence type="ECO:0000313" key="10">
    <source>
        <dbReference type="Proteomes" id="UP000695022"/>
    </source>
</evidence>
<evidence type="ECO:0000256" key="7">
    <source>
        <dbReference type="ARBA" id="ARBA00023136"/>
    </source>
</evidence>
<keyword evidence="4" id="KW-0808">Transferase</keyword>
<comment type="cofactor">
    <cofactor evidence="1">
        <name>Mg(2+)</name>
        <dbReference type="ChEBI" id="CHEBI:18420"/>
    </cofactor>
</comment>
<feature type="transmembrane region" description="Helical" evidence="9">
    <location>
        <begin position="191"/>
        <end position="211"/>
    </location>
</feature>
<dbReference type="PANTHER" id="PTHR11048">
    <property type="entry name" value="PRENYLTRANSFERASES"/>
    <property type="match status" value="1"/>
</dbReference>
<keyword evidence="5 9" id="KW-0812">Transmembrane</keyword>
<dbReference type="PANTHER" id="PTHR11048:SF28">
    <property type="entry name" value="4-HYDROXYBENZOATE POLYPRENYLTRANSFERASE, MITOCHONDRIAL"/>
    <property type="match status" value="1"/>
</dbReference>
<dbReference type="Proteomes" id="UP000695022">
    <property type="component" value="Unplaced"/>
</dbReference>
<dbReference type="InterPro" id="IPR039653">
    <property type="entry name" value="Prenyltransferase"/>
</dbReference>
<keyword evidence="6 9" id="KW-1133">Transmembrane helix</keyword>
<evidence type="ECO:0000256" key="8">
    <source>
        <dbReference type="SAM" id="MobiDB-lite"/>
    </source>
</evidence>
<organism evidence="10 11">
    <name type="scientific">Priapulus caudatus</name>
    <name type="common">Priapulid worm</name>
    <dbReference type="NCBI Taxonomy" id="37621"/>
    <lineage>
        <taxon>Eukaryota</taxon>
        <taxon>Metazoa</taxon>
        <taxon>Ecdysozoa</taxon>
        <taxon>Scalidophora</taxon>
        <taxon>Priapulida</taxon>
        <taxon>Priapulimorpha</taxon>
        <taxon>Priapulimorphida</taxon>
        <taxon>Priapulidae</taxon>
        <taxon>Priapulus</taxon>
    </lineage>
</organism>
<name>A0ABM1EY84_PRICU</name>
<accession>A0ABM1EY84</accession>
<keyword evidence="7 9" id="KW-0472">Membrane</keyword>
<protein>
    <submittedName>
        <fullName evidence="11">4-hydroxybenzoate polyprenyltransferase, mitochondrial-like isoform X2</fullName>
    </submittedName>
</protein>
<dbReference type="GeneID" id="106817022"/>
<dbReference type="CDD" id="cd13959">
    <property type="entry name" value="PT_UbiA_COQ2"/>
    <property type="match status" value="1"/>
</dbReference>
<evidence type="ECO:0000256" key="4">
    <source>
        <dbReference type="ARBA" id="ARBA00022679"/>
    </source>
</evidence>
<sequence length="358" mass="39293">MFCLKQTPLWRACVRVPLCRTLGGVNMSLTRKYHSLAVCFPDRTQQHDCVGAQWSRIACPGSHCHRSGVDRHRRATPMLVQVSQNSTSNARKVRLSAQAMVDAAPSAWQPYLRLIRLHSPTGTWLLYWPCAWSIALAAAPGQLPDLYLLVLFGAGSLIMRGAGCIVNDMWDQDIDRKVARTKGRPLASGELTNVQALAFLGLNLTAALAILLQLNNYSIVLGASSLLLVATYPVMKRLTYWPQAFLGLTFNFGSLLGWVAVTGCPSFGVVLPLYAGCFAWTMIYDTIYAHQVWWLDINDVDSCWESFRSNIRLGLILFAGIVAGNLLKPETADDETDAGSEAPRGETDTGSEAPSDES</sequence>
<dbReference type="InterPro" id="IPR000537">
    <property type="entry name" value="UbiA_prenyltransferase"/>
</dbReference>
<reference evidence="11" key="1">
    <citation type="submission" date="2025-08" db="UniProtKB">
        <authorList>
            <consortium name="RefSeq"/>
        </authorList>
    </citation>
    <scope>IDENTIFICATION</scope>
</reference>
<dbReference type="Pfam" id="PF01040">
    <property type="entry name" value="UbiA"/>
    <property type="match status" value="1"/>
</dbReference>
<gene>
    <name evidence="11" type="primary">LOC106817022</name>
</gene>
<evidence type="ECO:0000256" key="9">
    <source>
        <dbReference type="SAM" id="Phobius"/>
    </source>
</evidence>
<evidence type="ECO:0000256" key="3">
    <source>
        <dbReference type="ARBA" id="ARBA00005985"/>
    </source>
</evidence>